<dbReference type="RefSeq" id="WP_072597663.1">
    <property type="nucleotide sequence ID" value="NZ_CP018221.1"/>
</dbReference>
<evidence type="ECO:0000313" key="1">
    <source>
        <dbReference type="EMBL" id="API59873.1"/>
    </source>
</evidence>
<evidence type="ECO:0000313" key="2">
    <source>
        <dbReference type="Proteomes" id="UP000182063"/>
    </source>
</evidence>
<accession>A0A1L3ZW71</accession>
<protein>
    <submittedName>
        <fullName evidence="1">Uncharacterized protein</fullName>
    </submittedName>
</protein>
<dbReference type="OrthoDB" id="9810066at2"/>
<proteinExistence type="predicted"/>
<keyword evidence="2" id="KW-1185">Reference proteome</keyword>
<organism evidence="1 2">
    <name type="scientific">Tardibacter chloracetimidivorans</name>
    <dbReference type="NCBI Taxonomy" id="1921510"/>
    <lineage>
        <taxon>Bacteria</taxon>
        <taxon>Pseudomonadati</taxon>
        <taxon>Pseudomonadota</taxon>
        <taxon>Alphaproteobacteria</taxon>
        <taxon>Sphingomonadales</taxon>
        <taxon>Sphingomonadaceae</taxon>
        <taxon>Tardibacter</taxon>
    </lineage>
</organism>
<name>A0A1L3ZW71_9SPHN</name>
<dbReference type="STRING" id="1921510.BSL82_11560"/>
<dbReference type="AlphaFoldDB" id="A0A1L3ZW71"/>
<reference evidence="2" key="1">
    <citation type="submission" date="2016-11" db="EMBL/GenBank/DDBJ databases">
        <title>Complete Genome Sequence of alachlor-degrading Sphingomonas sp. strain JJ-A5.</title>
        <authorList>
            <person name="Lee H."/>
            <person name="Ka J.-O."/>
        </authorList>
    </citation>
    <scope>NUCLEOTIDE SEQUENCE [LARGE SCALE GENOMIC DNA]</scope>
    <source>
        <strain evidence="2">JJ-A5</strain>
    </source>
</reference>
<dbReference type="EMBL" id="CP018221">
    <property type="protein sequence ID" value="API59873.1"/>
    <property type="molecule type" value="Genomic_DNA"/>
</dbReference>
<dbReference type="Proteomes" id="UP000182063">
    <property type="component" value="Chromosome"/>
</dbReference>
<dbReference type="SUPFAM" id="SSF53271">
    <property type="entry name" value="PRTase-like"/>
    <property type="match status" value="1"/>
</dbReference>
<sequence>MKRLAVPIGPPDMLAKPRQECDELVCLAEPAPFFAVGAHYGHFDQTSDEEVVRLLQQARMSWGQDP</sequence>
<dbReference type="KEGG" id="sphj:BSL82_11560"/>
<dbReference type="Gene3D" id="3.40.50.2020">
    <property type="match status" value="1"/>
</dbReference>
<gene>
    <name evidence="1" type="ORF">BSL82_11560</name>
</gene>
<dbReference type="InterPro" id="IPR029057">
    <property type="entry name" value="PRTase-like"/>
</dbReference>